<keyword evidence="11 15" id="KW-1133">Transmembrane helix</keyword>
<keyword evidence="10" id="KW-0067">ATP-binding</keyword>
<reference evidence="18" key="1">
    <citation type="submission" date="2020-10" db="EMBL/GenBank/DDBJ databases">
        <authorList>
            <person name="Gilroy R."/>
        </authorList>
    </citation>
    <scope>NUCLEOTIDE SEQUENCE</scope>
    <source>
        <strain evidence="18">13766</strain>
    </source>
</reference>
<reference evidence="18" key="2">
    <citation type="journal article" date="2021" name="PeerJ">
        <title>Extensive microbial diversity within the chicken gut microbiome revealed by metagenomics and culture.</title>
        <authorList>
            <person name="Gilroy R."/>
            <person name="Ravi A."/>
            <person name="Getino M."/>
            <person name="Pursley I."/>
            <person name="Horton D.L."/>
            <person name="Alikhan N.F."/>
            <person name="Baker D."/>
            <person name="Gharbi K."/>
            <person name="Hall N."/>
            <person name="Watson M."/>
            <person name="Adriaenssens E.M."/>
            <person name="Foster-Nyarko E."/>
            <person name="Jarju S."/>
            <person name="Secka A."/>
            <person name="Antonio M."/>
            <person name="Oren A."/>
            <person name="Chaudhuri R.R."/>
            <person name="La Ragione R."/>
            <person name="Hildebrand F."/>
            <person name="Pallen M.J."/>
        </authorList>
    </citation>
    <scope>NUCLEOTIDE SEQUENCE</scope>
    <source>
        <strain evidence="18">13766</strain>
    </source>
</reference>
<dbReference type="PANTHER" id="PTHR45528:SF1">
    <property type="entry name" value="SENSOR HISTIDINE KINASE CPXA"/>
    <property type="match status" value="1"/>
</dbReference>
<dbReference type="CDD" id="cd00082">
    <property type="entry name" value="HisKA"/>
    <property type="match status" value="1"/>
</dbReference>
<evidence type="ECO:0000256" key="9">
    <source>
        <dbReference type="ARBA" id="ARBA00022777"/>
    </source>
</evidence>
<feature type="domain" description="HAMP" evidence="17">
    <location>
        <begin position="213"/>
        <end position="265"/>
    </location>
</feature>
<evidence type="ECO:0000256" key="1">
    <source>
        <dbReference type="ARBA" id="ARBA00000085"/>
    </source>
</evidence>
<keyword evidence="5" id="KW-0597">Phosphoprotein</keyword>
<evidence type="ECO:0000256" key="13">
    <source>
        <dbReference type="ARBA" id="ARBA00023136"/>
    </source>
</evidence>
<organism evidence="18 19">
    <name type="scientific">Candidatus Alectryocaccomicrobium excrementavium</name>
    <dbReference type="NCBI Taxonomy" id="2840668"/>
    <lineage>
        <taxon>Bacteria</taxon>
        <taxon>Bacillati</taxon>
        <taxon>Bacillota</taxon>
        <taxon>Clostridia</taxon>
        <taxon>Candidatus Alectryocaccomicrobium</taxon>
    </lineage>
</organism>
<dbReference type="InterPro" id="IPR003660">
    <property type="entry name" value="HAMP_dom"/>
</dbReference>
<dbReference type="FunFam" id="1.10.287.130:FF:000001">
    <property type="entry name" value="Two-component sensor histidine kinase"/>
    <property type="match status" value="1"/>
</dbReference>
<dbReference type="PRINTS" id="PR00344">
    <property type="entry name" value="BCTRLSENSOR"/>
</dbReference>
<dbReference type="InterPro" id="IPR003661">
    <property type="entry name" value="HisK_dim/P_dom"/>
</dbReference>
<dbReference type="GO" id="GO:0005886">
    <property type="term" value="C:plasma membrane"/>
    <property type="evidence" value="ECO:0007669"/>
    <property type="project" value="UniProtKB-SubCell"/>
</dbReference>
<name>A0A9D1G0R7_9FIRM</name>
<evidence type="ECO:0000256" key="4">
    <source>
        <dbReference type="ARBA" id="ARBA00022475"/>
    </source>
</evidence>
<dbReference type="Pfam" id="PF00672">
    <property type="entry name" value="HAMP"/>
    <property type="match status" value="1"/>
</dbReference>
<comment type="caution">
    <text evidence="18">The sequence shown here is derived from an EMBL/GenBank/DDBJ whole genome shotgun (WGS) entry which is preliminary data.</text>
</comment>
<dbReference type="InterPro" id="IPR005467">
    <property type="entry name" value="His_kinase_dom"/>
</dbReference>
<dbReference type="InterPro" id="IPR004358">
    <property type="entry name" value="Sig_transdc_His_kin-like_C"/>
</dbReference>
<sequence>MTKRAHTHTLFERLFGAIAAGILAAVLLMSLIMTSVLHRERQEAYEQEILAQLRGIANLVEESYYIYDVRLNLTLGTLIRGRVTDIYEKYNGIVWLVSWTSADNSSFTVLKLQNESWDDLETMISSEEFAQQLAKLRMGQEIRAANLFPDLGESMVTVGVPWIYDGSVVVGAVLMHVDVSDLEVDLSDLVGQILGITFAVLALGLCFAALVARSQVNPIRKIQNAVADYARGHFENRVKIRGNAELVALADSINRMADDLSNLEASRREFVANVSHELRSPLMSMQGYLQAIADGTAKPEERAQFLGVVIAETQRLSRLVNDLLELSRMDSGAYKPKNAPFDLNEMIRRAFISALPRIDEKHIEPDIQLDEALPMAYGDADRLRQVVNNLLDNAIKFSGGHIALKTAANGEWLTAQVENDGEGISEADLPHIFERFYKADKAHTSGMGTGLGLAIAQRIVEQHGGQISVESQNGKTVFSFTVPRAPKDLPAPPPQSAQTEKIGTPGP</sequence>
<feature type="transmembrane region" description="Helical" evidence="15">
    <location>
        <begin position="156"/>
        <end position="177"/>
    </location>
</feature>
<evidence type="ECO:0000256" key="10">
    <source>
        <dbReference type="ARBA" id="ARBA00022840"/>
    </source>
</evidence>
<keyword evidence="9" id="KW-0418">Kinase</keyword>
<dbReference type="InterPro" id="IPR003594">
    <property type="entry name" value="HATPase_dom"/>
</dbReference>
<dbReference type="CDD" id="cd06225">
    <property type="entry name" value="HAMP"/>
    <property type="match status" value="1"/>
</dbReference>
<gene>
    <name evidence="18" type="ORF">IAA84_06545</name>
</gene>
<evidence type="ECO:0000256" key="11">
    <source>
        <dbReference type="ARBA" id="ARBA00022989"/>
    </source>
</evidence>
<dbReference type="PROSITE" id="PS50885">
    <property type="entry name" value="HAMP"/>
    <property type="match status" value="1"/>
</dbReference>
<dbReference type="SUPFAM" id="SSF47384">
    <property type="entry name" value="Homodimeric domain of signal transducing histidine kinase"/>
    <property type="match status" value="1"/>
</dbReference>
<evidence type="ECO:0000256" key="3">
    <source>
        <dbReference type="ARBA" id="ARBA00012438"/>
    </source>
</evidence>
<keyword evidence="8" id="KW-0547">Nucleotide-binding</keyword>
<keyword evidence="7 15" id="KW-0812">Transmembrane</keyword>
<keyword evidence="12" id="KW-0902">Two-component regulatory system</keyword>
<dbReference type="SUPFAM" id="SSF158472">
    <property type="entry name" value="HAMP domain-like"/>
    <property type="match status" value="1"/>
</dbReference>
<dbReference type="Gene3D" id="6.10.340.10">
    <property type="match status" value="1"/>
</dbReference>
<evidence type="ECO:0000256" key="7">
    <source>
        <dbReference type="ARBA" id="ARBA00022692"/>
    </source>
</evidence>
<dbReference type="GO" id="GO:0005524">
    <property type="term" value="F:ATP binding"/>
    <property type="evidence" value="ECO:0007669"/>
    <property type="project" value="UniProtKB-KW"/>
</dbReference>
<dbReference type="GO" id="GO:0000155">
    <property type="term" value="F:phosphorelay sensor kinase activity"/>
    <property type="evidence" value="ECO:0007669"/>
    <property type="project" value="InterPro"/>
</dbReference>
<dbReference type="SMART" id="SM00387">
    <property type="entry name" value="HATPase_c"/>
    <property type="match status" value="1"/>
</dbReference>
<dbReference type="InterPro" id="IPR036097">
    <property type="entry name" value="HisK_dim/P_sf"/>
</dbReference>
<evidence type="ECO:0000256" key="14">
    <source>
        <dbReference type="SAM" id="MobiDB-lite"/>
    </source>
</evidence>
<dbReference type="Gene3D" id="1.10.287.130">
    <property type="match status" value="1"/>
</dbReference>
<dbReference type="Gene3D" id="3.30.565.10">
    <property type="entry name" value="Histidine kinase-like ATPase, C-terminal domain"/>
    <property type="match status" value="1"/>
</dbReference>
<evidence type="ECO:0000259" key="17">
    <source>
        <dbReference type="PROSITE" id="PS50885"/>
    </source>
</evidence>
<feature type="region of interest" description="Disordered" evidence="14">
    <location>
        <begin position="483"/>
        <end position="507"/>
    </location>
</feature>
<evidence type="ECO:0000259" key="16">
    <source>
        <dbReference type="PROSITE" id="PS50109"/>
    </source>
</evidence>
<evidence type="ECO:0000256" key="6">
    <source>
        <dbReference type="ARBA" id="ARBA00022679"/>
    </source>
</evidence>
<evidence type="ECO:0000256" key="8">
    <source>
        <dbReference type="ARBA" id="ARBA00022741"/>
    </source>
</evidence>
<dbReference type="EC" id="2.7.13.3" evidence="3"/>
<dbReference type="Pfam" id="PF02518">
    <property type="entry name" value="HATPase_c"/>
    <property type="match status" value="1"/>
</dbReference>
<dbReference type="CDD" id="cd00075">
    <property type="entry name" value="HATPase"/>
    <property type="match status" value="1"/>
</dbReference>
<feature type="domain" description="Histidine kinase" evidence="16">
    <location>
        <begin position="273"/>
        <end position="486"/>
    </location>
</feature>
<keyword evidence="6" id="KW-0808">Transferase</keyword>
<dbReference type="PANTHER" id="PTHR45528">
    <property type="entry name" value="SENSOR HISTIDINE KINASE CPXA"/>
    <property type="match status" value="1"/>
</dbReference>
<comment type="catalytic activity">
    <reaction evidence="1">
        <text>ATP + protein L-histidine = ADP + protein N-phospho-L-histidine.</text>
        <dbReference type="EC" id="2.7.13.3"/>
    </reaction>
</comment>
<keyword evidence="4" id="KW-1003">Cell membrane</keyword>
<dbReference type="SMART" id="SM00304">
    <property type="entry name" value="HAMP"/>
    <property type="match status" value="1"/>
</dbReference>
<evidence type="ECO:0000313" key="18">
    <source>
        <dbReference type="EMBL" id="HIS92663.1"/>
    </source>
</evidence>
<dbReference type="Pfam" id="PF00512">
    <property type="entry name" value="HisKA"/>
    <property type="match status" value="1"/>
</dbReference>
<dbReference type="FunFam" id="3.30.565.10:FF:000006">
    <property type="entry name" value="Sensor histidine kinase WalK"/>
    <property type="match status" value="1"/>
</dbReference>
<dbReference type="EMBL" id="DVJN01000128">
    <property type="protein sequence ID" value="HIS92663.1"/>
    <property type="molecule type" value="Genomic_DNA"/>
</dbReference>
<accession>A0A9D1G0R7</accession>
<dbReference type="AlphaFoldDB" id="A0A9D1G0R7"/>
<dbReference type="SMART" id="SM00388">
    <property type="entry name" value="HisKA"/>
    <property type="match status" value="1"/>
</dbReference>
<proteinExistence type="predicted"/>
<keyword evidence="13 15" id="KW-0472">Membrane</keyword>
<feature type="transmembrane region" description="Helical" evidence="15">
    <location>
        <begin position="14"/>
        <end position="37"/>
    </location>
</feature>
<dbReference type="Proteomes" id="UP000824140">
    <property type="component" value="Unassembled WGS sequence"/>
</dbReference>
<protein>
    <recommendedName>
        <fullName evidence="3">histidine kinase</fullName>
        <ecNumber evidence="3">2.7.13.3</ecNumber>
    </recommendedName>
</protein>
<dbReference type="InterPro" id="IPR050398">
    <property type="entry name" value="HssS/ArlS-like"/>
</dbReference>
<comment type="subcellular location">
    <subcellularLocation>
        <location evidence="2">Cell membrane</location>
        <topology evidence="2">Multi-pass membrane protein</topology>
    </subcellularLocation>
</comment>
<dbReference type="InterPro" id="IPR036890">
    <property type="entry name" value="HATPase_C_sf"/>
</dbReference>
<evidence type="ECO:0000313" key="19">
    <source>
        <dbReference type="Proteomes" id="UP000824140"/>
    </source>
</evidence>
<evidence type="ECO:0000256" key="5">
    <source>
        <dbReference type="ARBA" id="ARBA00022553"/>
    </source>
</evidence>
<evidence type="ECO:0000256" key="12">
    <source>
        <dbReference type="ARBA" id="ARBA00023012"/>
    </source>
</evidence>
<evidence type="ECO:0000256" key="2">
    <source>
        <dbReference type="ARBA" id="ARBA00004651"/>
    </source>
</evidence>
<feature type="transmembrane region" description="Helical" evidence="15">
    <location>
        <begin position="189"/>
        <end position="212"/>
    </location>
</feature>
<dbReference type="SUPFAM" id="SSF55874">
    <property type="entry name" value="ATPase domain of HSP90 chaperone/DNA topoisomerase II/histidine kinase"/>
    <property type="match status" value="1"/>
</dbReference>
<dbReference type="PROSITE" id="PS50109">
    <property type="entry name" value="HIS_KIN"/>
    <property type="match status" value="1"/>
</dbReference>
<evidence type="ECO:0000256" key="15">
    <source>
        <dbReference type="SAM" id="Phobius"/>
    </source>
</evidence>